<dbReference type="PATRIC" id="fig|883078.3.peg.1090"/>
<dbReference type="InterPro" id="IPR047114">
    <property type="entry name" value="YciF"/>
</dbReference>
<reference evidence="2 3" key="1">
    <citation type="submission" date="2012-04" db="EMBL/GenBank/DDBJ databases">
        <title>The Genome Sequence of Afipia broomeae ATCC 49717.</title>
        <authorList>
            <consortium name="The Broad Institute Genome Sequencing Platform"/>
            <person name="Earl A."/>
            <person name="Ward D."/>
            <person name="Feldgarden M."/>
            <person name="Gevers D."/>
            <person name="Huys G."/>
            <person name="Walker B."/>
            <person name="Young S.K."/>
            <person name="Zeng Q."/>
            <person name="Gargeya S."/>
            <person name="Fitzgerald M."/>
            <person name="Haas B."/>
            <person name="Abouelleil A."/>
            <person name="Alvarado L."/>
            <person name="Arachchi H.M."/>
            <person name="Berlin A."/>
            <person name="Chapman S.B."/>
            <person name="Goldberg J."/>
            <person name="Griggs A."/>
            <person name="Gujja S."/>
            <person name="Hansen M."/>
            <person name="Howarth C."/>
            <person name="Imamovic A."/>
            <person name="Larimer J."/>
            <person name="McCowen C."/>
            <person name="Montmayeur A."/>
            <person name="Murphy C."/>
            <person name="Neiman D."/>
            <person name="Pearson M."/>
            <person name="Priest M."/>
            <person name="Roberts A."/>
            <person name="Saif S."/>
            <person name="Shea T."/>
            <person name="Sisk P."/>
            <person name="Sykes S."/>
            <person name="Wortman J."/>
            <person name="Nusbaum C."/>
            <person name="Birren B."/>
        </authorList>
    </citation>
    <scope>NUCLEOTIDE SEQUENCE [LARGE SCALE GENOMIC DNA]</scope>
    <source>
        <strain evidence="2 3">ATCC 49717</strain>
    </source>
</reference>
<feature type="region of interest" description="Disordered" evidence="1">
    <location>
        <begin position="1"/>
        <end position="39"/>
    </location>
</feature>
<protein>
    <submittedName>
        <fullName evidence="2">Uncharacterized protein</fullName>
    </submittedName>
</protein>
<dbReference type="EMBL" id="AGWX01000001">
    <property type="protein sequence ID" value="EKS41964.1"/>
    <property type="molecule type" value="Genomic_DNA"/>
</dbReference>
<dbReference type="RefSeq" id="WP_006019777.1">
    <property type="nucleotide sequence ID" value="NZ_KB375282.1"/>
</dbReference>
<dbReference type="AlphaFoldDB" id="K8PMD9"/>
<evidence type="ECO:0000256" key="1">
    <source>
        <dbReference type="SAM" id="MobiDB-lite"/>
    </source>
</evidence>
<dbReference type="InterPro" id="IPR009078">
    <property type="entry name" value="Ferritin-like_SF"/>
</dbReference>
<name>K8PMD9_9BRAD</name>
<dbReference type="Pfam" id="PF05974">
    <property type="entry name" value="DUF892"/>
    <property type="match status" value="1"/>
</dbReference>
<sequence length="197" mass="21599">MAARKSAKKSAKKSVRKSAKKSAPKRRAAKRAVPNDKDLNDLFHDTLKDIYFAEKQILKALPKMAKAAQSADLSAAFKKHHGETEGQVDRLEQVFKLIDKPAKAKTCDAIMGILDEGKEIMDEYKGTEALDAGLLAAAQAVEHYEMSRYGTLKAWAIQLGMNEAVKLLDETLQQERKTDKDLTALAEGAVNSEALAA</sequence>
<gene>
    <name evidence="2" type="ORF">HMPREF9695_01056</name>
</gene>
<dbReference type="PANTHER" id="PTHR30565:SF9">
    <property type="entry name" value="PROTEIN YCIF"/>
    <property type="match status" value="1"/>
</dbReference>
<organism evidence="2 3">
    <name type="scientific">Afipia broomeae ATCC 49717</name>
    <dbReference type="NCBI Taxonomy" id="883078"/>
    <lineage>
        <taxon>Bacteria</taxon>
        <taxon>Pseudomonadati</taxon>
        <taxon>Pseudomonadota</taxon>
        <taxon>Alphaproteobacteria</taxon>
        <taxon>Hyphomicrobiales</taxon>
        <taxon>Nitrobacteraceae</taxon>
        <taxon>Afipia</taxon>
    </lineage>
</organism>
<keyword evidence="3" id="KW-1185">Reference proteome</keyword>
<dbReference type="HOGENOM" id="CLU_102561_0_0_5"/>
<dbReference type="Gene3D" id="1.20.1260.10">
    <property type="match status" value="1"/>
</dbReference>
<feature type="compositionally biased region" description="Basic residues" evidence="1">
    <location>
        <begin position="1"/>
        <end position="30"/>
    </location>
</feature>
<accession>K8PMD9</accession>
<dbReference type="Proteomes" id="UP000001096">
    <property type="component" value="Unassembled WGS sequence"/>
</dbReference>
<evidence type="ECO:0000313" key="2">
    <source>
        <dbReference type="EMBL" id="EKS41964.1"/>
    </source>
</evidence>
<comment type="caution">
    <text evidence="2">The sequence shown here is derived from an EMBL/GenBank/DDBJ whole genome shotgun (WGS) entry which is preliminary data.</text>
</comment>
<dbReference type="SUPFAM" id="SSF47240">
    <property type="entry name" value="Ferritin-like"/>
    <property type="match status" value="1"/>
</dbReference>
<dbReference type="InterPro" id="IPR012347">
    <property type="entry name" value="Ferritin-like"/>
</dbReference>
<evidence type="ECO:0000313" key="3">
    <source>
        <dbReference type="Proteomes" id="UP000001096"/>
    </source>
</evidence>
<dbReference type="PANTHER" id="PTHR30565">
    <property type="entry name" value="PROTEIN YCIF"/>
    <property type="match status" value="1"/>
</dbReference>
<proteinExistence type="predicted"/>
<dbReference type="InterPro" id="IPR010287">
    <property type="entry name" value="DUF892_YciF-like"/>
</dbReference>
<dbReference type="eggNOG" id="COG3685">
    <property type="taxonomic scope" value="Bacteria"/>
</dbReference>
<dbReference type="CDD" id="cd07909">
    <property type="entry name" value="YciF"/>
    <property type="match status" value="1"/>
</dbReference>